<dbReference type="AlphaFoldDB" id="A0A3S5AD09"/>
<accession>A0A3S5AD09</accession>
<evidence type="ECO:0000313" key="2">
    <source>
        <dbReference type="Proteomes" id="UP000784294"/>
    </source>
</evidence>
<protein>
    <submittedName>
        <fullName evidence="1">Uncharacterized protein</fullName>
    </submittedName>
</protein>
<comment type="caution">
    <text evidence="1">The sequence shown here is derived from an EMBL/GenBank/DDBJ whole genome shotgun (WGS) entry which is preliminary data.</text>
</comment>
<proteinExistence type="predicted"/>
<reference evidence="1" key="1">
    <citation type="submission" date="2018-11" db="EMBL/GenBank/DDBJ databases">
        <authorList>
            <consortium name="Pathogen Informatics"/>
        </authorList>
    </citation>
    <scope>NUCLEOTIDE SEQUENCE</scope>
</reference>
<keyword evidence="2" id="KW-1185">Reference proteome</keyword>
<dbReference type="Proteomes" id="UP000784294">
    <property type="component" value="Unassembled WGS sequence"/>
</dbReference>
<evidence type="ECO:0000313" key="1">
    <source>
        <dbReference type="EMBL" id="VEL17517.1"/>
    </source>
</evidence>
<name>A0A3S5AD09_9PLAT</name>
<sequence>MQLLRRRDYALDYHKSGSISVGGADEISSDEIEDKIHYIQVRMIIPFGK</sequence>
<organism evidence="1 2">
    <name type="scientific">Protopolystoma xenopodis</name>
    <dbReference type="NCBI Taxonomy" id="117903"/>
    <lineage>
        <taxon>Eukaryota</taxon>
        <taxon>Metazoa</taxon>
        <taxon>Spiralia</taxon>
        <taxon>Lophotrochozoa</taxon>
        <taxon>Platyhelminthes</taxon>
        <taxon>Monogenea</taxon>
        <taxon>Polyopisthocotylea</taxon>
        <taxon>Polystomatidea</taxon>
        <taxon>Polystomatidae</taxon>
        <taxon>Protopolystoma</taxon>
    </lineage>
</organism>
<dbReference type="EMBL" id="CAAALY010032979">
    <property type="protein sequence ID" value="VEL17517.1"/>
    <property type="molecule type" value="Genomic_DNA"/>
</dbReference>
<gene>
    <name evidence="1" type="ORF">PXEA_LOCUS10957</name>
</gene>